<dbReference type="AlphaFoldDB" id="A0A238YEA6"/>
<keyword evidence="3 5" id="KW-0808">Transferase</keyword>
<keyword evidence="1 5" id="KW-0169">Cobalamin biosynthesis</keyword>
<protein>
    <recommendedName>
        <fullName evidence="5">Cobalt-precorrin-5B C(1)-methyltransferase</fullName>
        <ecNumber evidence="5">2.1.1.195</ecNumber>
    </recommendedName>
    <alternativeName>
        <fullName evidence="5">Cobalt-precorrin-6A synthase</fullName>
    </alternativeName>
</protein>
<reference evidence="7 8" key="1">
    <citation type="submission" date="2017-06" db="EMBL/GenBank/DDBJ databases">
        <authorList>
            <person name="Kim H.J."/>
            <person name="Triplett B.A."/>
        </authorList>
    </citation>
    <scope>NUCLEOTIDE SEQUENCE [LARGE SCALE GENOMIC DNA]</scope>
    <source>
        <strain evidence="7 8">DSM 13116</strain>
    </source>
</reference>
<dbReference type="EMBL" id="FZOC01000001">
    <property type="protein sequence ID" value="SNR68933.1"/>
    <property type="molecule type" value="Genomic_DNA"/>
</dbReference>
<sequence>MRKTAAAPLREGFTTGTAAAAAAKAATLYALAATAPEMVEVPLPPPNQGRLCVPVLSAAEDGMGVRAVVVKDAGDDPDATHGARIEAHVILDPAFSGAGPHVLIGGGKGVGTVTLPGLPVPVGRAAINPGPEAQIRASVLEALPEGYNGIALVVIEVPGGEDMARRTLNPRLGVTGGISILGTGGVVRPYSHGAWAECVSRSLDVARAAGHACAVMTTGRRSERLFLERHPFAPELCLVQAADFYAHALCAAAERGFAIVVWAVFFGKLVKQAQGLANTHAHGEAIDFARLAARAADAGADRAAATAIAGANTAAQALALLPPDAARRLTSLLVGDAMAAAARHLREAGLAPLDVRYVVFDISGQDTGKNAGGQDGSILHADGIAPALFSVDSPLHPGAGSR</sequence>
<evidence type="ECO:0000256" key="3">
    <source>
        <dbReference type="ARBA" id="ARBA00022679"/>
    </source>
</evidence>
<dbReference type="RefSeq" id="WP_235641490.1">
    <property type="nucleotide sequence ID" value="NZ_FZOC01000001.1"/>
</dbReference>
<keyword evidence="4 5" id="KW-0949">S-adenosyl-L-methionine</keyword>
<dbReference type="UniPathway" id="UPA00148">
    <property type="reaction ID" value="UER00227"/>
</dbReference>
<comment type="pathway">
    <text evidence="5">Cofactor biosynthesis; adenosylcobalamin biosynthesis; cob(II)yrinate a,c-diamide from sirohydrochlorin (anaerobic route): step 6/10.</text>
</comment>
<evidence type="ECO:0000256" key="1">
    <source>
        <dbReference type="ARBA" id="ARBA00022573"/>
    </source>
</evidence>
<evidence type="ECO:0000256" key="5">
    <source>
        <dbReference type="HAMAP-Rule" id="MF_00787"/>
    </source>
</evidence>
<dbReference type="GO" id="GO:0043780">
    <property type="term" value="F:cobalt-precorrin-5B C1-methyltransferase activity"/>
    <property type="evidence" value="ECO:0007669"/>
    <property type="project" value="RHEA"/>
</dbReference>
<accession>A0A238YEA6</accession>
<dbReference type="Pfam" id="PF01888">
    <property type="entry name" value="CbiD"/>
    <property type="match status" value="1"/>
</dbReference>
<dbReference type="Gene3D" id="3.30.2110.10">
    <property type="entry name" value="CbiD-like"/>
    <property type="match status" value="1"/>
</dbReference>
<keyword evidence="8" id="KW-1185">Reference proteome</keyword>
<feature type="chain" id="PRO_5012059691" description="Cobalt-precorrin-5B C(1)-methyltransferase" evidence="6">
    <location>
        <begin position="33"/>
        <end position="402"/>
    </location>
</feature>
<dbReference type="PANTHER" id="PTHR35863">
    <property type="entry name" value="COBALT-PRECORRIN-5B C(1)-METHYLTRANSFERASE"/>
    <property type="match status" value="1"/>
</dbReference>
<feature type="signal peptide" evidence="6">
    <location>
        <begin position="1"/>
        <end position="32"/>
    </location>
</feature>
<evidence type="ECO:0000256" key="4">
    <source>
        <dbReference type="ARBA" id="ARBA00022691"/>
    </source>
</evidence>
<dbReference type="Proteomes" id="UP000198324">
    <property type="component" value="Unassembled WGS sequence"/>
</dbReference>
<keyword evidence="2 5" id="KW-0489">Methyltransferase</keyword>
<dbReference type="HAMAP" id="MF_00787">
    <property type="entry name" value="CbiD"/>
    <property type="match status" value="1"/>
</dbReference>
<dbReference type="InterPro" id="IPR036074">
    <property type="entry name" value="CbiD_sf"/>
</dbReference>
<dbReference type="EC" id="2.1.1.195" evidence="5"/>
<dbReference type="PIRSF" id="PIRSF026782">
    <property type="entry name" value="CbiD"/>
    <property type="match status" value="1"/>
</dbReference>
<comment type="similarity">
    <text evidence="5">Belongs to the CbiD family.</text>
</comment>
<proteinExistence type="inferred from homology"/>
<evidence type="ECO:0000256" key="2">
    <source>
        <dbReference type="ARBA" id="ARBA00022603"/>
    </source>
</evidence>
<comment type="function">
    <text evidence="5">Catalyzes the methylation of C-1 in cobalt-precorrin-5B to form cobalt-precorrin-6A.</text>
</comment>
<dbReference type="NCBIfam" id="TIGR00312">
    <property type="entry name" value="cbiD"/>
    <property type="match status" value="1"/>
</dbReference>
<evidence type="ECO:0000256" key="6">
    <source>
        <dbReference type="SAM" id="SignalP"/>
    </source>
</evidence>
<dbReference type="GO" id="GO:0032259">
    <property type="term" value="P:methylation"/>
    <property type="evidence" value="ECO:0007669"/>
    <property type="project" value="UniProtKB-KW"/>
</dbReference>
<evidence type="ECO:0000313" key="8">
    <source>
        <dbReference type="Proteomes" id="UP000198324"/>
    </source>
</evidence>
<dbReference type="GO" id="GO:0019251">
    <property type="term" value="P:anaerobic cobalamin biosynthetic process"/>
    <property type="evidence" value="ECO:0007669"/>
    <property type="project" value="UniProtKB-UniRule"/>
</dbReference>
<comment type="catalytic activity">
    <reaction evidence="5">
        <text>Co-precorrin-5B + S-adenosyl-L-methionine = Co-precorrin-6A + S-adenosyl-L-homocysteine</text>
        <dbReference type="Rhea" id="RHEA:26285"/>
        <dbReference type="ChEBI" id="CHEBI:57856"/>
        <dbReference type="ChEBI" id="CHEBI:59789"/>
        <dbReference type="ChEBI" id="CHEBI:60063"/>
        <dbReference type="ChEBI" id="CHEBI:60064"/>
        <dbReference type="EC" id="2.1.1.195"/>
    </reaction>
</comment>
<dbReference type="PANTHER" id="PTHR35863:SF1">
    <property type="entry name" value="COBALT-PRECORRIN-5B C(1)-METHYLTRANSFERASE"/>
    <property type="match status" value="1"/>
</dbReference>
<organism evidence="7 8">
    <name type="scientific">Humidesulfovibrio mexicanus</name>
    <dbReference type="NCBI Taxonomy" id="147047"/>
    <lineage>
        <taxon>Bacteria</taxon>
        <taxon>Pseudomonadati</taxon>
        <taxon>Thermodesulfobacteriota</taxon>
        <taxon>Desulfovibrionia</taxon>
        <taxon>Desulfovibrionales</taxon>
        <taxon>Desulfovibrionaceae</taxon>
        <taxon>Humidesulfovibrio</taxon>
    </lineage>
</organism>
<dbReference type="InterPro" id="IPR002748">
    <property type="entry name" value="CbiD"/>
</dbReference>
<name>A0A238YEA6_9BACT</name>
<dbReference type="SUPFAM" id="SSF111342">
    <property type="entry name" value="CbiD-like"/>
    <property type="match status" value="1"/>
</dbReference>
<evidence type="ECO:0000313" key="7">
    <source>
        <dbReference type="EMBL" id="SNR68933.1"/>
    </source>
</evidence>
<keyword evidence="6" id="KW-0732">Signal</keyword>
<gene>
    <name evidence="5" type="primary">cbiD</name>
    <name evidence="7" type="ORF">SAMN04488503_0877</name>
</gene>